<feature type="transmembrane region" description="Helical" evidence="6">
    <location>
        <begin position="566"/>
        <end position="585"/>
    </location>
</feature>
<organism evidence="7 8">
    <name type="scientific">Amanita thiersii Skay4041</name>
    <dbReference type="NCBI Taxonomy" id="703135"/>
    <lineage>
        <taxon>Eukaryota</taxon>
        <taxon>Fungi</taxon>
        <taxon>Dikarya</taxon>
        <taxon>Basidiomycota</taxon>
        <taxon>Agaricomycotina</taxon>
        <taxon>Agaricomycetes</taxon>
        <taxon>Agaricomycetidae</taxon>
        <taxon>Agaricales</taxon>
        <taxon>Pluteineae</taxon>
        <taxon>Amanitaceae</taxon>
        <taxon>Amanita</taxon>
    </lineage>
</organism>
<dbReference type="InterPro" id="IPR003689">
    <property type="entry name" value="ZIP"/>
</dbReference>
<dbReference type="Proteomes" id="UP000242287">
    <property type="component" value="Unassembled WGS sequence"/>
</dbReference>
<evidence type="ECO:0000256" key="1">
    <source>
        <dbReference type="ARBA" id="ARBA00004141"/>
    </source>
</evidence>
<feature type="region of interest" description="Disordered" evidence="5">
    <location>
        <begin position="340"/>
        <end position="380"/>
    </location>
</feature>
<keyword evidence="8" id="KW-1185">Reference proteome</keyword>
<feature type="transmembrane region" description="Helical" evidence="6">
    <location>
        <begin position="51"/>
        <end position="74"/>
    </location>
</feature>
<feature type="transmembrane region" description="Helical" evidence="6">
    <location>
        <begin position="440"/>
        <end position="460"/>
    </location>
</feature>
<evidence type="ECO:0000256" key="3">
    <source>
        <dbReference type="ARBA" id="ARBA00022989"/>
    </source>
</evidence>
<feature type="region of interest" description="Disordered" evidence="5">
    <location>
        <begin position="126"/>
        <end position="156"/>
    </location>
</feature>
<dbReference type="AlphaFoldDB" id="A0A2A9NPM8"/>
<dbReference type="GO" id="GO:0005385">
    <property type="term" value="F:zinc ion transmembrane transporter activity"/>
    <property type="evidence" value="ECO:0007669"/>
    <property type="project" value="TreeGrafter"/>
</dbReference>
<feature type="transmembrane region" description="Helical" evidence="6">
    <location>
        <begin position="278"/>
        <end position="301"/>
    </location>
</feature>
<keyword evidence="2 6" id="KW-0812">Transmembrane</keyword>
<dbReference type="STRING" id="703135.A0A2A9NPM8"/>
<evidence type="ECO:0000256" key="5">
    <source>
        <dbReference type="SAM" id="MobiDB-lite"/>
    </source>
</evidence>
<evidence type="ECO:0000256" key="2">
    <source>
        <dbReference type="ARBA" id="ARBA00022692"/>
    </source>
</evidence>
<evidence type="ECO:0000313" key="7">
    <source>
        <dbReference type="EMBL" id="PFH49632.1"/>
    </source>
</evidence>
<feature type="compositionally biased region" description="Basic residues" evidence="5">
    <location>
        <begin position="261"/>
        <end position="272"/>
    </location>
</feature>
<feature type="compositionally biased region" description="Low complexity" evidence="5">
    <location>
        <begin position="126"/>
        <end position="150"/>
    </location>
</feature>
<feature type="transmembrane region" description="Helical" evidence="6">
    <location>
        <begin position="20"/>
        <end position="39"/>
    </location>
</feature>
<accession>A0A2A9NPM8</accession>
<feature type="transmembrane region" description="Helical" evidence="6">
    <location>
        <begin position="94"/>
        <end position="113"/>
    </location>
</feature>
<feature type="compositionally biased region" description="Basic and acidic residues" evidence="5">
    <location>
        <begin position="519"/>
        <end position="557"/>
    </location>
</feature>
<dbReference type="PANTHER" id="PTHR11040">
    <property type="entry name" value="ZINC/IRON TRANSPORTER"/>
    <property type="match status" value="1"/>
</dbReference>
<evidence type="ECO:0000256" key="6">
    <source>
        <dbReference type="SAM" id="Phobius"/>
    </source>
</evidence>
<gene>
    <name evidence="7" type="ORF">AMATHDRAFT_62735</name>
</gene>
<protein>
    <recommendedName>
        <fullName evidence="9">Zinc/iron permease</fullName>
    </recommendedName>
</protein>
<evidence type="ECO:0000256" key="4">
    <source>
        <dbReference type="ARBA" id="ARBA00023136"/>
    </source>
</evidence>
<proteinExistence type="predicted"/>
<feature type="region of interest" description="Disordered" evidence="5">
    <location>
        <begin position="472"/>
        <end position="557"/>
    </location>
</feature>
<sequence>MANFYFLSTMMESHLEPEKLGAMMMILTLSLFAVSFPAISKEIPALRIPHVLFFIGKHFGTGVILSTTFCHLLQDAFESLQKPIVKERYHKLGKWTGLIILSSLLAIFLIEYISTTFVDYLHANSSVPSTPATSPRVSRSPSRRGLSPLSTAPPDNHLQVPNSLLLVHGSGSVPIHDDSTGEVRPTEVSPLLLTKRTQSLPRSHPHHPHSQISSPNISFEILTNSPRLAKCCLLETPATCVCKLPIDRQGLVPGSNAKSHSASHRQQRKPKVGRRRQIVGILVLQFGIMIHSLVIGLTLSITRGSEFTSLLIAILFHQLFEGLSLGIRIDTLPPIQGPFLSRRKSSSHSPVSRESTPLVDPELSNTSYAPPPHHEQKKKRSCWSALGNKLKAMNWLKAILSVLFGVTTPFGMAIGILAFPQGGHHDGNPTEQARMLLTQGLMSSISAGMLIYAATVEMLAGDFVFGDVSGGHSHHGGGASTHSHGYEGDLEVGHGDGGGSRGRELQGGEGSLRALQSHHHNDGEYDHRDRDRDDHDDVNHDDHEGTEHDYLHESDAHKQSTVGQKALAVVSLLAGVVVMNVTALLE</sequence>
<keyword evidence="4 6" id="KW-0472">Membrane</keyword>
<evidence type="ECO:0000313" key="8">
    <source>
        <dbReference type="Proteomes" id="UP000242287"/>
    </source>
</evidence>
<dbReference type="PANTHER" id="PTHR11040:SF44">
    <property type="entry name" value="PROTEIN ZNTC-RELATED"/>
    <property type="match status" value="1"/>
</dbReference>
<feature type="compositionally biased region" description="Basic and acidic residues" evidence="5">
    <location>
        <begin position="484"/>
        <end position="494"/>
    </location>
</feature>
<dbReference type="EMBL" id="KZ302023">
    <property type="protein sequence ID" value="PFH49632.1"/>
    <property type="molecule type" value="Genomic_DNA"/>
</dbReference>
<keyword evidence="3 6" id="KW-1133">Transmembrane helix</keyword>
<comment type="subcellular location">
    <subcellularLocation>
        <location evidence="1">Membrane</location>
        <topology evidence="1">Multi-pass membrane protein</topology>
    </subcellularLocation>
</comment>
<reference evidence="7 8" key="1">
    <citation type="submission" date="2014-02" db="EMBL/GenBank/DDBJ databases">
        <title>Transposable element dynamics among asymbiotic and ectomycorrhizal Amanita fungi.</title>
        <authorList>
            <consortium name="DOE Joint Genome Institute"/>
            <person name="Hess J."/>
            <person name="Skrede I."/>
            <person name="Wolfe B."/>
            <person name="LaButti K."/>
            <person name="Ohm R.A."/>
            <person name="Grigoriev I.V."/>
            <person name="Pringle A."/>
        </authorList>
    </citation>
    <scope>NUCLEOTIDE SEQUENCE [LARGE SCALE GENOMIC DNA]</scope>
    <source>
        <strain evidence="7 8">SKay4041</strain>
    </source>
</reference>
<name>A0A2A9NPM8_9AGAR</name>
<feature type="region of interest" description="Disordered" evidence="5">
    <location>
        <begin position="253"/>
        <end position="272"/>
    </location>
</feature>
<dbReference type="OrthoDB" id="448280at2759"/>
<feature type="transmembrane region" description="Helical" evidence="6">
    <location>
        <begin position="398"/>
        <end position="420"/>
    </location>
</feature>
<dbReference type="Pfam" id="PF02535">
    <property type="entry name" value="Zip"/>
    <property type="match status" value="2"/>
</dbReference>
<feature type="transmembrane region" description="Helical" evidence="6">
    <location>
        <begin position="307"/>
        <end position="327"/>
    </location>
</feature>
<evidence type="ECO:0008006" key="9">
    <source>
        <dbReference type="Google" id="ProtNLM"/>
    </source>
</evidence>
<dbReference type="GO" id="GO:0005886">
    <property type="term" value="C:plasma membrane"/>
    <property type="evidence" value="ECO:0007669"/>
    <property type="project" value="TreeGrafter"/>
</dbReference>